<dbReference type="Pfam" id="PF00563">
    <property type="entry name" value="EAL"/>
    <property type="match status" value="1"/>
</dbReference>
<dbReference type="InterPro" id="IPR000700">
    <property type="entry name" value="PAS-assoc_C"/>
</dbReference>
<keyword evidence="8" id="KW-1185">Reference proteome</keyword>
<reference evidence="7 8" key="1">
    <citation type="journal article" date="2020" name="Microorganisms">
        <title>Osmotic Adaptation and Compatible Solute Biosynthesis of Phototrophic Bacteria as Revealed from Genome Analyses.</title>
        <authorList>
            <person name="Imhoff J.F."/>
            <person name="Rahn T."/>
            <person name="Kunzel S."/>
            <person name="Keller A."/>
            <person name="Neulinger S.C."/>
        </authorList>
    </citation>
    <scope>NUCLEOTIDE SEQUENCE [LARGE SCALE GENOMIC DNA]</scope>
    <source>
        <strain evidence="7 8">DSM 6210</strain>
    </source>
</reference>
<feature type="domain" description="PAS" evidence="3">
    <location>
        <begin position="83"/>
        <end position="153"/>
    </location>
</feature>
<feature type="domain" description="EAL" evidence="5">
    <location>
        <begin position="896"/>
        <end position="1150"/>
    </location>
</feature>
<dbReference type="CDD" id="cd01948">
    <property type="entry name" value="EAL"/>
    <property type="match status" value="1"/>
</dbReference>
<evidence type="ECO:0000259" key="5">
    <source>
        <dbReference type="PROSITE" id="PS50883"/>
    </source>
</evidence>
<dbReference type="NCBIfam" id="TIGR00254">
    <property type="entry name" value="GGDEF"/>
    <property type="match status" value="1"/>
</dbReference>
<feature type="domain" description="PAC" evidence="4">
    <location>
        <begin position="420"/>
        <end position="471"/>
    </location>
</feature>
<dbReference type="InterPro" id="IPR013767">
    <property type="entry name" value="PAS_fold"/>
</dbReference>
<dbReference type="InterPro" id="IPR029787">
    <property type="entry name" value="Nucleotide_cyclase"/>
</dbReference>
<dbReference type="InterPro" id="IPR013655">
    <property type="entry name" value="PAS_fold_3"/>
</dbReference>
<dbReference type="SUPFAM" id="SSF55073">
    <property type="entry name" value="Nucleotide cyclase"/>
    <property type="match status" value="1"/>
</dbReference>
<dbReference type="InterPro" id="IPR043128">
    <property type="entry name" value="Rev_trsase/Diguanyl_cyclase"/>
</dbReference>
<feature type="region of interest" description="Disordered" evidence="2">
    <location>
        <begin position="1"/>
        <end position="22"/>
    </location>
</feature>
<dbReference type="Proteomes" id="UP000748752">
    <property type="component" value="Unassembled WGS sequence"/>
</dbReference>
<dbReference type="Pfam" id="PF13426">
    <property type="entry name" value="PAS_9"/>
    <property type="match status" value="2"/>
</dbReference>
<comment type="caution">
    <text evidence="7">The sequence shown here is derived from an EMBL/GenBank/DDBJ whole genome shotgun (WGS) entry which is preliminary data.</text>
</comment>
<evidence type="ECO:0000313" key="8">
    <source>
        <dbReference type="Proteomes" id="UP000748752"/>
    </source>
</evidence>
<evidence type="ECO:0000259" key="6">
    <source>
        <dbReference type="PROSITE" id="PS50887"/>
    </source>
</evidence>
<name>A0ABS1CCL1_9GAMM</name>
<dbReference type="CDD" id="cd01949">
    <property type="entry name" value="GGDEF"/>
    <property type="match status" value="1"/>
</dbReference>
<dbReference type="CDD" id="cd00130">
    <property type="entry name" value="PAS"/>
    <property type="match status" value="5"/>
</dbReference>
<dbReference type="PROSITE" id="PS50887">
    <property type="entry name" value="GGDEF"/>
    <property type="match status" value="1"/>
</dbReference>
<evidence type="ECO:0008006" key="9">
    <source>
        <dbReference type="Google" id="ProtNLM"/>
    </source>
</evidence>
<dbReference type="RefSeq" id="WP_200233788.1">
    <property type="nucleotide sequence ID" value="NZ_NRRV01000004.1"/>
</dbReference>
<dbReference type="Pfam" id="PF00989">
    <property type="entry name" value="PAS"/>
    <property type="match status" value="2"/>
</dbReference>
<feature type="domain" description="PAS" evidence="3">
    <location>
        <begin position="597"/>
        <end position="643"/>
    </location>
</feature>
<feature type="domain" description="PAS" evidence="3">
    <location>
        <begin position="346"/>
        <end position="401"/>
    </location>
</feature>
<dbReference type="InterPro" id="IPR000014">
    <property type="entry name" value="PAS"/>
</dbReference>
<feature type="domain" description="PAS" evidence="3">
    <location>
        <begin position="216"/>
        <end position="274"/>
    </location>
</feature>
<dbReference type="InterPro" id="IPR035965">
    <property type="entry name" value="PAS-like_dom_sf"/>
</dbReference>
<dbReference type="PROSITE" id="PS50112">
    <property type="entry name" value="PAS"/>
    <property type="match status" value="4"/>
</dbReference>
<feature type="domain" description="GGDEF" evidence="6">
    <location>
        <begin position="754"/>
        <end position="887"/>
    </location>
</feature>
<feature type="domain" description="PAC" evidence="4">
    <location>
        <begin position="293"/>
        <end position="345"/>
    </location>
</feature>
<dbReference type="SUPFAM" id="SSF55785">
    <property type="entry name" value="PYP-like sensor domain (PAS domain)"/>
    <property type="match status" value="5"/>
</dbReference>
<evidence type="ECO:0000313" key="7">
    <source>
        <dbReference type="EMBL" id="MBK1629628.1"/>
    </source>
</evidence>
<dbReference type="InterPro" id="IPR052155">
    <property type="entry name" value="Biofilm_reg_signaling"/>
</dbReference>
<dbReference type="PANTHER" id="PTHR44757:SF2">
    <property type="entry name" value="BIOFILM ARCHITECTURE MAINTENANCE PROTEIN MBAA"/>
    <property type="match status" value="1"/>
</dbReference>
<dbReference type="SMART" id="SM00091">
    <property type="entry name" value="PAS"/>
    <property type="match status" value="5"/>
</dbReference>
<dbReference type="NCBIfam" id="TIGR00229">
    <property type="entry name" value="sensory_box"/>
    <property type="match status" value="5"/>
</dbReference>
<organism evidence="7 8">
    <name type="scientific">Thiohalocapsa halophila</name>
    <dbReference type="NCBI Taxonomy" id="69359"/>
    <lineage>
        <taxon>Bacteria</taxon>
        <taxon>Pseudomonadati</taxon>
        <taxon>Pseudomonadota</taxon>
        <taxon>Gammaproteobacteria</taxon>
        <taxon>Chromatiales</taxon>
        <taxon>Chromatiaceae</taxon>
        <taxon>Thiohalocapsa</taxon>
    </lineage>
</organism>
<dbReference type="InterPro" id="IPR001610">
    <property type="entry name" value="PAC"/>
</dbReference>
<dbReference type="SMART" id="SM00086">
    <property type="entry name" value="PAC"/>
    <property type="match status" value="4"/>
</dbReference>
<dbReference type="Gene3D" id="3.30.450.20">
    <property type="entry name" value="PAS domain"/>
    <property type="match status" value="5"/>
</dbReference>
<evidence type="ECO:0000256" key="1">
    <source>
        <dbReference type="SAM" id="Coils"/>
    </source>
</evidence>
<keyword evidence="1" id="KW-0175">Coiled coil</keyword>
<accession>A0ABS1CCL1</accession>
<dbReference type="PROSITE" id="PS50883">
    <property type="entry name" value="EAL"/>
    <property type="match status" value="1"/>
</dbReference>
<feature type="compositionally biased region" description="Polar residues" evidence="2">
    <location>
        <begin position="1"/>
        <end position="20"/>
    </location>
</feature>
<dbReference type="PANTHER" id="PTHR44757">
    <property type="entry name" value="DIGUANYLATE CYCLASE DGCP"/>
    <property type="match status" value="1"/>
</dbReference>
<dbReference type="Gene3D" id="3.30.70.270">
    <property type="match status" value="1"/>
</dbReference>
<evidence type="ECO:0000259" key="3">
    <source>
        <dbReference type="PROSITE" id="PS50112"/>
    </source>
</evidence>
<dbReference type="InterPro" id="IPR000160">
    <property type="entry name" value="GGDEF_dom"/>
</dbReference>
<evidence type="ECO:0000256" key="2">
    <source>
        <dbReference type="SAM" id="MobiDB-lite"/>
    </source>
</evidence>
<dbReference type="SUPFAM" id="SSF141868">
    <property type="entry name" value="EAL domain-like"/>
    <property type="match status" value="1"/>
</dbReference>
<gene>
    <name evidence="7" type="ORF">CKO31_02525</name>
</gene>
<dbReference type="InterPro" id="IPR035919">
    <property type="entry name" value="EAL_sf"/>
</dbReference>
<dbReference type="InterPro" id="IPR001633">
    <property type="entry name" value="EAL_dom"/>
</dbReference>
<dbReference type="SMART" id="SM00267">
    <property type="entry name" value="GGDEF"/>
    <property type="match status" value="1"/>
</dbReference>
<protein>
    <recommendedName>
        <fullName evidence="9">EAL domain-containing protein</fullName>
    </recommendedName>
</protein>
<proteinExistence type="predicted"/>
<feature type="coiled-coil region" evidence="1">
    <location>
        <begin position="52"/>
        <end position="79"/>
    </location>
</feature>
<dbReference type="EMBL" id="NRRV01000004">
    <property type="protein sequence ID" value="MBK1629628.1"/>
    <property type="molecule type" value="Genomic_DNA"/>
</dbReference>
<sequence>MTKTKTPSEPEQQDPGTTLTDADGLRHHALDALRAGRFDLVEQVVADGNLDISKLLENLRVYQAELEIQNDELRASEQQASTALARYTTLFTSLPMAGLVVDDFGLVLEANPQARSLLALRDVRSHQYFLVRLVHPDDRGAVVSAFQRAKQSGAEGLSALRFDAADGGRFQAELHIARLPGSDDGPKHYICALADQTEVIRQRDALARAYDALEQSEERYRVLADFSPDWDYWYGPDGAFRYVSPACLDITGYSAEDFRNDADLFERIIHPEDRPKWWPHLQGADESGDTDTCRPELRIITRSGETRWIEHVCRPVMAPDGRYLGRRGVNRDITKRHEAREALRASEARFRSVFDAAPIGIAMVGGDGRAVMTNPALQSFLGYSAAELQGLSFHDYTHPDDIAQDTQLFAELRAGQRRSYTRDKRYLRKDGSIVWGRLTVALIDSADGERYALGMIADIDEQRAAERALRDNDRRYRALFESAGEGMAVIQDGVFKSCNRAILRMLGYDDCTRLLGKRPADLSPPSQLDGQSSVEKERRLLAQADGERVARFEWEHQRSDGSILPVEVTLIPVHIDGRPAHYAIWYDLTDRRVAEEREERARTVFENTSEGIVVTDPEQRIIAVNRAFTEITGYTEDEVLGHTPRLLQSGRQDESFYQAMWASLTRTGQWRGQFWNRRKNGEIYPQLSTISAVYDAGGRLTNYIAVFGDITQLKRSEEALYELAHKDPLTGLANRTLLRARLEQCLHRAGRDGTMLALLFLDLDLFKNVNDTLGHPVGDALLQSVANAMADALPDADSIARLGGDEFIVLLEDMGEPNTAAQLARTLLEVFSQPFPAQDRELHITASIGISVFPVDGKDMDALLANADVAMYRAKEQGRNTYRFFKPEMTAGAAERLRLENALRGALARDELKLQYQPQVRLDDSCMYGAEVLMRWHHPELGIVPPARFIPIAEELGLIVDLGAWVLARACRQLAAWDARGLLVPRLAVNLSVVQLERPSLVEEVDAAVQESGIEPDRLELEVTESMLMRHAEQVIANLAALRDMGITIAVDDFGSGFSSLAYLKRLPIHRLKIDKVFVDHLTANANDDAIARAVIALGRGLGLEVIAEGVETEVQADFLRREGCAEAQGFLFGRPMSAAELEAFIADGGAVQLKPEA</sequence>
<dbReference type="Gene3D" id="3.20.20.450">
    <property type="entry name" value="EAL domain"/>
    <property type="match status" value="1"/>
</dbReference>
<dbReference type="Pfam" id="PF08447">
    <property type="entry name" value="PAS_3"/>
    <property type="match status" value="1"/>
</dbReference>
<dbReference type="SMART" id="SM00052">
    <property type="entry name" value="EAL"/>
    <property type="match status" value="1"/>
</dbReference>
<evidence type="ECO:0000259" key="4">
    <source>
        <dbReference type="PROSITE" id="PS50113"/>
    </source>
</evidence>
<dbReference type="PROSITE" id="PS50113">
    <property type="entry name" value="PAC"/>
    <property type="match status" value="3"/>
</dbReference>
<feature type="domain" description="PAC" evidence="4">
    <location>
        <begin position="670"/>
        <end position="722"/>
    </location>
</feature>
<dbReference type="Pfam" id="PF00990">
    <property type="entry name" value="GGDEF"/>
    <property type="match status" value="1"/>
</dbReference>